<dbReference type="Proteomes" id="UP001058744">
    <property type="component" value="Chromosome"/>
</dbReference>
<protein>
    <recommendedName>
        <fullName evidence="3">HEPN AbiU2-like domain-containing protein</fullName>
    </recommendedName>
</protein>
<reference evidence="1" key="1">
    <citation type="submission" date="2022-07" db="EMBL/GenBank/DDBJ databases">
        <title>Complete genome of MD9.</title>
        <authorList>
            <person name="Cao G."/>
        </authorList>
    </citation>
    <scope>NUCLEOTIDE SEQUENCE</scope>
    <source>
        <strain evidence="1">MD9</strain>
    </source>
</reference>
<gene>
    <name evidence="1" type="ORF">NOV18_09545</name>
</gene>
<sequence>MKTKESSMLDRIAEWKRVFEAEENAITKALNQMAWDIAAYSCVVEMVRQAPTVCGEKQLNVLIMDMLASGFWAGTMQGIRRLVEVEPIRGPRSVCSLGSLIADIRASRGKLTRLVYVRDIAELNYNYRSTHAAYDKFATEQLQQGKRSYWVPTKYHYELAVKRHEEFDWLSGVSAGASRPDDLIRIEVFDMLESRLGRLSSVIEHVNVDIAHAATEASRQGRILERWGLADAKQALREIAEIAQVVGSWFCYSGAGTVLPFAEFDQFAHLDSPLFQGDRAKLQEIWTDFDREAQSWHLVDPTEWMQSQ</sequence>
<evidence type="ECO:0008006" key="3">
    <source>
        <dbReference type="Google" id="ProtNLM"/>
    </source>
</evidence>
<name>A0AAJ5LEH1_9PSED</name>
<dbReference type="EMBL" id="CP101700">
    <property type="protein sequence ID" value="UUC20697.1"/>
    <property type="molecule type" value="Genomic_DNA"/>
</dbReference>
<dbReference type="RefSeq" id="WP_238067512.1">
    <property type="nucleotide sequence ID" value="NZ_CP101700.1"/>
</dbReference>
<evidence type="ECO:0000313" key="1">
    <source>
        <dbReference type="EMBL" id="UUC20697.1"/>
    </source>
</evidence>
<dbReference type="AlphaFoldDB" id="A0AAJ5LEH1"/>
<evidence type="ECO:0000313" key="2">
    <source>
        <dbReference type="Proteomes" id="UP001058744"/>
    </source>
</evidence>
<organism evidence="1 2">
    <name type="scientific">Pseudomonas asiatica</name>
    <dbReference type="NCBI Taxonomy" id="2219225"/>
    <lineage>
        <taxon>Bacteria</taxon>
        <taxon>Pseudomonadati</taxon>
        <taxon>Pseudomonadota</taxon>
        <taxon>Gammaproteobacteria</taxon>
        <taxon>Pseudomonadales</taxon>
        <taxon>Pseudomonadaceae</taxon>
        <taxon>Pseudomonas</taxon>
    </lineage>
</organism>
<accession>A0AAJ5LEH1</accession>
<proteinExistence type="predicted"/>